<comment type="similarity">
    <text evidence="1 9 10">Belongs to the ferrochelatase family.</text>
</comment>
<dbReference type="CDD" id="cd03411">
    <property type="entry name" value="Ferrochelatase_N"/>
    <property type="match status" value="1"/>
</dbReference>
<keyword evidence="7 9" id="KW-0627">Porphyrin biosynthesis</keyword>
<dbReference type="SUPFAM" id="SSF53800">
    <property type="entry name" value="Chelatase"/>
    <property type="match status" value="1"/>
</dbReference>
<dbReference type="InterPro" id="IPR001015">
    <property type="entry name" value="Ferrochelatase"/>
</dbReference>
<keyword evidence="3 9" id="KW-0479">Metal-binding</keyword>
<dbReference type="RefSeq" id="WP_213163438.1">
    <property type="nucleotide sequence ID" value="NZ_CP058214.1"/>
</dbReference>
<evidence type="ECO:0000256" key="3">
    <source>
        <dbReference type="ARBA" id="ARBA00022723"/>
    </source>
</evidence>
<evidence type="ECO:0000256" key="6">
    <source>
        <dbReference type="ARBA" id="ARBA00023239"/>
    </source>
</evidence>
<dbReference type="FunFam" id="3.40.50.1400:FF:000002">
    <property type="entry name" value="Ferrochelatase"/>
    <property type="match status" value="1"/>
</dbReference>
<dbReference type="PANTHER" id="PTHR11108">
    <property type="entry name" value="FERROCHELATASE"/>
    <property type="match status" value="1"/>
</dbReference>
<gene>
    <name evidence="9" type="primary">hemH</name>
    <name evidence="11" type="ORF">HW532_05515</name>
</gene>
<evidence type="ECO:0000256" key="8">
    <source>
        <dbReference type="ARBA" id="ARBA00024536"/>
    </source>
</evidence>
<dbReference type="EMBL" id="CP058214">
    <property type="protein sequence ID" value="QPC42206.1"/>
    <property type="molecule type" value="Genomic_DNA"/>
</dbReference>
<evidence type="ECO:0000256" key="10">
    <source>
        <dbReference type="RuleBase" id="RU000607"/>
    </source>
</evidence>
<accession>A0A7S8C2L4</accession>
<comment type="catalytic activity">
    <reaction evidence="9 10">
        <text>heme b + 2 H(+) = protoporphyrin IX + Fe(2+)</text>
        <dbReference type="Rhea" id="RHEA:22584"/>
        <dbReference type="ChEBI" id="CHEBI:15378"/>
        <dbReference type="ChEBI" id="CHEBI:29033"/>
        <dbReference type="ChEBI" id="CHEBI:57306"/>
        <dbReference type="ChEBI" id="CHEBI:60344"/>
        <dbReference type="EC" id="4.98.1.1"/>
    </reaction>
</comment>
<feature type="binding site" evidence="9">
    <location>
        <position position="299"/>
    </location>
    <ligand>
        <name>Fe(2+)</name>
        <dbReference type="ChEBI" id="CHEBI:29033"/>
    </ligand>
</feature>
<comment type="function">
    <text evidence="9 10">Catalyzes the ferrous insertion into protoporphyrin IX.</text>
</comment>
<dbReference type="GO" id="GO:0004325">
    <property type="term" value="F:ferrochelatase activity"/>
    <property type="evidence" value="ECO:0007669"/>
    <property type="project" value="UniProtKB-UniRule"/>
</dbReference>
<dbReference type="InterPro" id="IPR019772">
    <property type="entry name" value="Ferrochelatase_AS"/>
</dbReference>
<evidence type="ECO:0000256" key="2">
    <source>
        <dbReference type="ARBA" id="ARBA00022490"/>
    </source>
</evidence>
<evidence type="ECO:0000256" key="9">
    <source>
        <dbReference type="HAMAP-Rule" id="MF_00323"/>
    </source>
</evidence>
<keyword evidence="12" id="KW-1185">Reference proteome</keyword>
<dbReference type="AlphaFoldDB" id="A0A7S8C2L4"/>
<sequence length="348" mass="39562">MSREQSRPATAWPEGHPEVRFGRIGILLINLGTPEGTSYGPMRRYLKEFLSDRRVIEMNPVAWQIILNLFVLTRRPQKSGEAYEKIWNRELDESPLKTVSRAQAEKLAALFADTDIVEVDWAMRYGFPPIAERLDALKAKGCDRVLLFPLYPQYSASTTATANDKAFDALKAMRWQPAIRTVPPYHDHPAYIDALAGSLTAHLESLDWEPEIVLASFHGLPEEYFLKGDPYHCHCQKTARLLRERLGWPEERLRITFQSRFGRAEWLKPYTDKTVEELARNGVRRMAVITPGFAADCVETLEEIAIGVGEIFRENGGEQFTLVPCLNDSDASIGMLRTIVGEELQGWL</sequence>
<dbReference type="HAMAP" id="MF_00323">
    <property type="entry name" value="Ferrochelatase"/>
    <property type="match status" value="1"/>
</dbReference>
<keyword evidence="6 9" id="KW-0456">Lyase</keyword>
<evidence type="ECO:0000313" key="12">
    <source>
        <dbReference type="Proteomes" id="UP000593594"/>
    </source>
</evidence>
<evidence type="ECO:0000313" key="11">
    <source>
        <dbReference type="EMBL" id="QPC42206.1"/>
    </source>
</evidence>
<keyword evidence="5 9" id="KW-0350">Heme biosynthesis</keyword>
<proteinExistence type="inferred from homology"/>
<dbReference type="Proteomes" id="UP000593594">
    <property type="component" value="Chromosome"/>
</dbReference>
<dbReference type="GO" id="GO:0005737">
    <property type="term" value="C:cytoplasm"/>
    <property type="evidence" value="ECO:0007669"/>
    <property type="project" value="UniProtKB-SubCell"/>
</dbReference>
<dbReference type="PROSITE" id="PS00534">
    <property type="entry name" value="FERROCHELATASE"/>
    <property type="match status" value="1"/>
</dbReference>
<keyword evidence="4 9" id="KW-0408">Iron</keyword>
<dbReference type="NCBIfam" id="TIGR00109">
    <property type="entry name" value="hemH"/>
    <property type="match status" value="1"/>
</dbReference>
<dbReference type="GO" id="GO:0006783">
    <property type="term" value="P:heme biosynthetic process"/>
    <property type="evidence" value="ECO:0007669"/>
    <property type="project" value="UniProtKB-UniRule"/>
</dbReference>
<evidence type="ECO:0000256" key="4">
    <source>
        <dbReference type="ARBA" id="ARBA00023004"/>
    </source>
</evidence>
<dbReference type="InterPro" id="IPR033644">
    <property type="entry name" value="Ferrochelatase_C"/>
</dbReference>
<reference evidence="11 12" key="1">
    <citation type="submission" date="2020-06" db="EMBL/GenBank/DDBJ databases">
        <title>Genome sequence of 2 isolates from Red Sea Mangroves.</title>
        <authorList>
            <person name="Sefrji F."/>
            <person name="Michoud G."/>
            <person name="Merlino G."/>
            <person name="Daffonchio D."/>
        </authorList>
    </citation>
    <scope>NUCLEOTIDE SEQUENCE [LARGE SCALE GENOMIC DNA]</scope>
    <source>
        <strain evidence="11 12">R1DC25</strain>
    </source>
</reference>
<dbReference type="Pfam" id="PF00762">
    <property type="entry name" value="Ferrochelatase"/>
    <property type="match status" value="1"/>
</dbReference>
<evidence type="ECO:0000256" key="1">
    <source>
        <dbReference type="ARBA" id="ARBA00007718"/>
    </source>
</evidence>
<protein>
    <recommendedName>
        <fullName evidence="9 10">Ferrochelatase</fullName>
        <ecNumber evidence="9 10">4.98.1.1</ecNumber>
    </recommendedName>
    <alternativeName>
        <fullName evidence="9">Heme synthase</fullName>
    </alternativeName>
    <alternativeName>
        <fullName evidence="9">Protoheme ferro-lyase</fullName>
    </alternativeName>
</protein>
<dbReference type="PANTHER" id="PTHR11108:SF1">
    <property type="entry name" value="FERROCHELATASE, MITOCHONDRIAL"/>
    <property type="match status" value="1"/>
</dbReference>
<dbReference type="KEGG" id="kmn:HW532_05515"/>
<name>A0A7S8C2L4_9HYPH</name>
<dbReference type="UniPathway" id="UPA00252">
    <property type="reaction ID" value="UER00325"/>
</dbReference>
<organism evidence="11 12">
    <name type="scientific">Kaustia mangrovi</name>
    <dbReference type="NCBI Taxonomy" id="2593653"/>
    <lineage>
        <taxon>Bacteria</taxon>
        <taxon>Pseudomonadati</taxon>
        <taxon>Pseudomonadota</taxon>
        <taxon>Alphaproteobacteria</taxon>
        <taxon>Hyphomicrobiales</taxon>
        <taxon>Parvibaculaceae</taxon>
        <taxon>Kaustia</taxon>
    </lineage>
</organism>
<dbReference type="CDD" id="cd00419">
    <property type="entry name" value="Ferrochelatase_C"/>
    <property type="match status" value="1"/>
</dbReference>
<comment type="pathway">
    <text evidence="9 10">Porphyrin-containing compound metabolism; protoheme biosynthesis; protoheme from protoporphyrin-IX: step 1/1.</text>
</comment>
<feature type="binding site" evidence="9">
    <location>
        <position position="218"/>
    </location>
    <ligand>
        <name>Fe(2+)</name>
        <dbReference type="ChEBI" id="CHEBI:29033"/>
    </ligand>
</feature>
<dbReference type="GO" id="GO:0046872">
    <property type="term" value="F:metal ion binding"/>
    <property type="evidence" value="ECO:0007669"/>
    <property type="project" value="UniProtKB-KW"/>
</dbReference>
<dbReference type="Gene3D" id="3.40.50.1400">
    <property type="match status" value="2"/>
</dbReference>
<evidence type="ECO:0000256" key="7">
    <source>
        <dbReference type="ARBA" id="ARBA00023244"/>
    </source>
</evidence>
<keyword evidence="2 9" id="KW-0963">Cytoplasm</keyword>
<comment type="subcellular location">
    <subcellularLocation>
        <location evidence="9 10">Cytoplasm</location>
    </subcellularLocation>
</comment>
<evidence type="ECO:0000256" key="5">
    <source>
        <dbReference type="ARBA" id="ARBA00023133"/>
    </source>
</evidence>
<dbReference type="EC" id="4.98.1.1" evidence="9 10"/>
<dbReference type="InterPro" id="IPR033659">
    <property type="entry name" value="Ferrochelatase_N"/>
</dbReference>
<comment type="catalytic activity">
    <reaction evidence="8">
        <text>Fe-coproporphyrin III + 2 H(+) = coproporphyrin III + Fe(2+)</text>
        <dbReference type="Rhea" id="RHEA:49572"/>
        <dbReference type="ChEBI" id="CHEBI:15378"/>
        <dbReference type="ChEBI" id="CHEBI:29033"/>
        <dbReference type="ChEBI" id="CHEBI:68438"/>
        <dbReference type="ChEBI" id="CHEBI:131725"/>
        <dbReference type="EC" id="4.99.1.9"/>
    </reaction>
    <physiologicalReaction direction="right-to-left" evidence="8">
        <dbReference type="Rhea" id="RHEA:49574"/>
    </physiologicalReaction>
</comment>